<dbReference type="Pfam" id="PF04547">
    <property type="entry name" value="Anoctamin"/>
    <property type="match status" value="1"/>
</dbReference>
<proteinExistence type="predicted"/>
<dbReference type="OMA" id="MFGPVWP"/>
<evidence type="ECO:0000256" key="2">
    <source>
        <dbReference type="ARBA" id="ARBA00022692"/>
    </source>
</evidence>
<evidence type="ECO:0000256" key="5">
    <source>
        <dbReference type="SAM" id="MobiDB-lite"/>
    </source>
</evidence>
<keyword evidence="3 6" id="KW-1133">Transmembrane helix</keyword>
<feature type="transmembrane region" description="Helical" evidence="6">
    <location>
        <begin position="169"/>
        <end position="186"/>
    </location>
</feature>
<evidence type="ECO:0000313" key="10">
    <source>
        <dbReference type="Proteomes" id="UP000005222"/>
    </source>
</evidence>
<feature type="transmembrane region" description="Helical" evidence="6">
    <location>
        <begin position="545"/>
        <end position="565"/>
    </location>
</feature>
<evidence type="ECO:0000259" key="7">
    <source>
        <dbReference type="Pfam" id="PF04547"/>
    </source>
</evidence>
<dbReference type="STRING" id="559304.G8Y149"/>
<feature type="domain" description="Anoctamin transmembrane" evidence="7">
    <location>
        <begin position="152"/>
        <end position="617"/>
    </location>
</feature>
<dbReference type="InterPro" id="IPR049452">
    <property type="entry name" value="Anoctamin_TM"/>
</dbReference>
<dbReference type="OrthoDB" id="296386at2759"/>
<evidence type="ECO:0000259" key="8">
    <source>
        <dbReference type="Pfam" id="PF20877"/>
    </source>
</evidence>
<evidence type="ECO:0000256" key="6">
    <source>
        <dbReference type="SAM" id="Phobius"/>
    </source>
</evidence>
<evidence type="ECO:0000256" key="3">
    <source>
        <dbReference type="ARBA" id="ARBA00022989"/>
    </source>
</evidence>
<evidence type="ECO:0000313" key="9">
    <source>
        <dbReference type="EMBL" id="CCE86552.1"/>
    </source>
</evidence>
<reference evidence="9 10" key="1">
    <citation type="journal article" date="2012" name="G3 (Bethesda)">
        <title>Pichia sorbitophila, an interspecies yeast hybrid reveals early steps of genome resolution following polyploidization.</title>
        <authorList>
            <person name="Leh Louis V."/>
            <person name="Despons L."/>
            <person name="Friedrich A."/>
            <person name="Martin T."/>
            <person name="Durrens P."/>
            <person name="Casaregola S."/>
            <person name="Neuveglise C."/>
            <person name="Fairhead C."/>
            <person name="Marck C."/>
            <person name="Cruz J.A."/>
            <person name="Straub M.L."/>
            <person name="Kugler V."/>
            <person name="Sacerdot C."/>
            <person name="Uzunov Z."/>
            <person name="Thierry A."/>
            <person name="Weiss S."/>
            <person name="Bleykasten C."/>
            <person name="De Montigny J."/>
            <person name="Jacques N."/>
            <person name="Jung P."/>
            <person name="Lemaire M."/>
            <person name="Mallet S."/>
            <person name="Morel G."/>
            <person name="Richard G.F."/>
            <person name="Sarkar A."/>
            <person name="Savel G."/>
            <person name="Schacherer J."/>
            <person name="Seret M.L."/>
            <person name="Talla E."/>
            <person name="Samson G."/>
            <person name="Jubin C."/>
            <person name="Poulain J."/>
            <person name="Vacherie B."/>
            <person name="Barbe V."/>
            <person name="Pelletier E."/>
            <person name="Sherman D.J."/>
            <person name="Westhof E."/>
            <person name="Weissenbach J."/>
            <person name="Baret P.V."/>
            <person name="Wincker P."/>
            <person name="Gaillardin C."/>
            <person name="Dujon B."/>
            <person name="Souciet J.L."/>
        </authorList>
    </citation>
    <scope>NUCLEOTIDE SEQUENCE [LARGE SCALE GENOMIC DNA]</scope>
    <source>
        <strain evidence="10">ATCC MYA-4447 / BCRC 22081 / CBS 7064 / NBRC 10061 / NRRL Y-12695</strain>
    </source>
</reference>
<dbReference type="InParanoid" id="G8Y149"/>
<dbReference type="GO" id="GO:0032541">
    <property type="term" value="C:cortical endoplasmic reticulum"/>
    <property type="evidence" value="ECO:0007669"/>
    <property type="project" value="TreeGrafter"/>
</dbReference>
<dbReference type="FunCoup" id="G8Y149">
    <property type="interactions" value="506"/>
</dbReference>
<feature type="compositionally biased region" description="Low complexity" evidence="5">
    <location>
        <begin position="831"/>
        <end position="840"/>
    </location>
</feature>
<dbReference type="GO" id="GO:0016020">
    <property type="term" value="C:membrane"/>
    <property type="evidence" value="ECO:0007669"/>
    <property type="project" value="UniProtKB-SubCell"/>
</dbReference>
<feature type="transmembrane region" description="Helical" evidence="6">
    <location>
        <begin position="339"/>
        <end position="363"/>
    </location>
</feature>
<dbReference type="PANTHER" id="PTHR12308">
    <property type="entry name" value="ANOCTAMIN"/>
    <property type="match status" value="1"/>
</dbReference>
<feature type="region of interest" description="Disordered" evidence="5">
    <location>
        <begin position="770"/>
        <end position="855"/>
    </location>
</feature>
<feature type="compositionally biased region" description="Low complexity" evidence="5">
    <location>
        <begin position="778"/>
        <end position="790"/>
    </location>
</feature>
<gene>
    <name evidence="9" type="primary">Piso0_005048</name>
    <name evidence="9" type="ORF">GNLVRS01_PISO0N06723g</name>
</gene>
<feature type="transmembrane region" description="Helical" evidence="6">
    <location>
        <begin position="259"/>
        <end position="284"/>
    </location>
</feature>
<dbReference type="eggNOG" id="KOG2513">
    <property type="taxonomic scope" value="Eukaryota"/>
</dbReference>
<keyword evidence="2 6" id="KW-0812">Transmembrane</keyword>
<feature type="transmembrane region" description="Helical" evidence="6">
    <location>
        <begin position="491"/>
        <end position="514"/>
    </location>
</feature>
<dbReference type="PANTHER" id="PTHR12308:SF73">
    <property type="entry name" value="ANOCTAMIN"/>
    <property type="match status" value="1"/>
</dbReference>
<protein>
    <submittedName>
        <fullName evidence="9">Piso0_005048 protein</fullName>
    </submittedName>
</protein>
<keyword evidence="4 6" id="KW-0472">Membrane</keyword>
<comment type="subcellular location">
    <subcellularLocation>
        <location evidence="1">Membrane</location>
        <topology evidence="1">Multi-pass membrane protein</topology>
    </subcellularLocation>
</comment>
<dbReference type="Pfam" id="PF20877">
    <property type="entry name" value="Anoctamin_N"/>
    <property type="match status" value="1"/>
</dbReference>
<feature type="compositionally biased region" description="Basic and acidic residues" evidence="5">
    <location>
        <begin position="817"/>
        <end position="830"/>
    </location>
</feature>
<feature type="compositionally biased region" description="Polar residues" evidence="5">
    <location>
        <begin position="791"/>
        <end position="802"/>
    </location>
</feature>
<accession>G8Y149</accession>
<feature type="domain" description="Anoctamin alpha-beta plait" evidence="8">
    <location>
        <begin position="8"/>
        <end position="119"/>
    </location>
</feature>
<dbReference type="GO" id="GO:0005254">
    <property type="term" value="F:chloride channel activity"/>
    <property type="evidence" value="ECO:0007669"/>
    <property type="project" value="TreeGrafter"/>
</dbReference>
<dbReference type="Proteomes" id="UP000005222">
    <property type="component" value="Chromosome N"/>
</dbReference>
<dbReference type="HOGENOM" id="CLU_013423_0_0_1"/>
<evidence type="ECO:0000256" key="4">
    <source>
        <dbReference type="ARBA" id="ARBA00023136"/>
    </source>
</evidence>
<feature type="transmembrane region" description="Helical" evidence="6">
    <location>
        <begin position="296"/>
        <end position="319"/>
    </location>
</feature>
<dbReference type="EMBL" id="FO082046">
    <property type="protein sequence ID" value="CCE86552.1"/>
    <property type="molecule type" value="Genomic_DNA"/>
</dbReference>
<dbReference type="InterPro" id="IPR007632">
    <property type="entry name" value="Anoctamin"/>
</dbReference>
<feature type="transmembrane region" description="Helical" evidence="6">
    <location>
        <begin position="592"/>
        <end position="610"/>
    </location>
</feature>
<name>G8Y149_PICSO</name>
<sequence>MSIQEWGPDFVLSALTEKGQEKFNDSIAKLESRLTDNGFETQKRIGSKDGKSILLFAKISSAAYEAELEKQQKRDLSFGITSSQGGEANPKRIIGEFLTRSVADGGLGITPGQGEWAFVTTIVPLAASIRPTNLVSDLKFYFSNLDFRSGFIKDTYGVQAALYFEYMKYYTGWLIGLAVFGLVSYLKSKGRFSLTYSVINLVWGTLFITSWRVRERYLACLWGEKNVDKLEHDNILRQEPEANEKSARIFSEVFVKQLAFIPVALFFALVLVSYQLLCFAIEIFLGEIYNGPGKAFLTLVPTVLISVFVPILTIVYNMVAEILLDWENHKDIITRKRSALIKSYVLTFLTSYAPLLITSFIYLPFAHLIKPRLGDIQSSIANRFSDKRFYYKYLVQLKKSQDFQINQERLNIQFFYFIVTNQVIQVVLKYVLPLVLNDGVRIAKEKYFSKEESNQISDDEREKRWLDVVRRTVALPEYDPNDDLRGAAVQYGYLILFGPVLSIAPAICIFFNVLTFKLDILKLSGSAYFRPSIAKRVESIKPWNYYLFLVTWLGSIISPIVTAFYRHGTKPPKVLGQVSLEYASVNTSTVKLLAILLFSEHLFLILWLVLSHLFSLVKLDAEVTNEKVADELRSKKDGGNLLLNSNPFTETPSIKLRKASESKSEVIHSVPNSGDDVHNADSKQAVIGEVPKSQDISDEINAKKEILHEKQATLDQKKEAVIHNSKDALEKVKDKSDSVIESKDEAGNVVYSTLDDNSHFEPPEAVNKVKNLSEDAKASAVSKKSSIKSALNQNADPDSSISGDADTTFGTANKSGIVKDAEKTLKDTSSKESSSISNGTQKKKKTIKKILGKKK</sequence>
<dbReference type="AlphaFoldDB" id="G8Y149"/>
<dbReference type="InterPro" id="IPR049456">
    <property type="entry name" value="Anoctamin_N_fung"/>
</dbReference>
<keyword evidence="10" id="KW-1185">Reference proteome</keyword>
<feature type="compositionally biased region" description="Basic residues" evidence="5">
    <location>
        <begin position="841"/>
        <end position="855"/>
    </location>
</feature>
<evidence type="ECO:0000256" key="1">
    <source>
        <dbReference type="ARBA" id="ARBA00004141"/>
    </source>
</evidence>
<organism evidence="9 10">
    <name type="scientific">Pichia sorbitophila (strain ATCC MYA-4447 / BCRC 22081 / CBS 7064 / NBRC 10061 / NRRL Y-12695)</name>
    <name type="common">Hybrid yeast</name>
    <dbReference type="NCBI Taxonomy" id="559304"/>
    <lineage>
        <taxon>Eukaryota</taxon>
        <taxon>Fungi</taxon>
        <taxon>Dikarya</taxon>
        <taxon>Ascomycota</taxon>
        <taxon>Saccharomycotina</taxon>
        <taxon>Pichiomycetes</taxon>
        <taxon>Debaryomycetaceae</taxon>
        <taxon>Millerozyma</taxon>
    </lineage>
</organism>